<evidence type="ECO:0000256" key="1">
    <source>
        <dbReference type="ARBA" id="ARBA00005690"/>
    </source>
</evidence>
<dbReference type="SUPFAM" id="SSF50249">
    <property type="entry name" value="Nucleic acid-binding proteins"/>
    <property type="match status" value="1"/>
</dbReference>
<reference evidence="7" key="1">
    <citation type="submission" date="2022-02" db="EMBL/GenBank/DDBJ databases">
        <authorList>
            <person name="Henning P.M."/>
            <person name="McCubbin A.G."/>
            <person name="Shore J.S."/>
        </authorList>
    </citation>
    <scope>NUCLEOTIDE SEQUENCE</scope>
    <source>
        <strain evidence="7">F60SS</strain>
        <tissue evidence="7">Leaves</tissue>
    </source>
</reference>
<dbReference type="InterPro" id="IPR013955">
    <property type="entry name" value="Rep_factor-A_C"/>
</dbReference>
<sequence>MLENRKSASELLEMEDAGNDEIGDREIRVTLNGRIKEVHNHSGWCYFACPACWKKIDREDPAKICSSCTSKWNIPDFRYKVEILAADHTGELTLTLFDREVERLIHMSAFELKYGWQYLAVSKILLPDEIENEQESLAQQIVQLSDDVDDVGKTVIEVPNSANQNIRKSEQELKLCNNAAVIEQGRDCKKKQKVLMDA</sequence>
<evidence type="ECO:0000259" key="6">
    <source>
        <dbReference type="Pfam" id="PF08646"/>
    </source>
</evidence>
<proteinExistence type="inferred from homology"/>
<dbReference type="GO" id="GO:0003677">
    <property type="term" value="F:DNA binding"/>
    <property type="evidence" value="ECO:0007669"/>
    <property type="project" value="UniProtKB-KW"/>
</dbReference>
<keyword evidence="5" id="KW-0238">DNA-binding</keyword>
<dbReference type="GO" id="GO:0008270">
    <property type="term" value="F:zinc ion binding"/>
    <property type="evidence" value="ECO:0007669"/>
    <property type="project" value="UniProtKB-KW"/>
</dbReference>
<keyword evidence="3" id="KW-0863">Zinc-finger</keyword>
<keyword evidence="8" id="KW-1185">Reference proteome</keyword>
<dbReference type="AlphaFoldDB" id="A0A9Q0GJB4"/>
<dbReference type="OrthoDB" id="1931061at2759"/>
<name>A0A9Q0GJB4_9ROSI</name>
<accession>A0A9Q0GJB4</accession>
<dbReference type="CDD" id="cd04476">
    <property type="entry name" value="RPA1_DBD_C"/>
    <property type="match status" value="1"/>
</dbReference>
<feature type="domain" description="Replication factor A C-terminal" evidence="6">
    <location>
        <begin position="31"/>
        <end position="113"/>
    </location>
</feature>
<dbReference type="EMBL" id="JAKUCV010000274">
    <property type="protein sequence ID" value="KAJ4850598.1"/>
    <property type="molecule type" value="Genomic_DNA"/>
</dbReference>
<evidence type="ECO:0000256" key="3">
    <source>
        <dbReference type="ARBA" id="ARBA00022771"/>
    </source>
</evidence>
<comment type="similarity">
    <text evidence="1">Belongs to the replication factor A protein 1 family.</text>
</comment>
<dbReference type="Pfam" id="PF08646">
    <property type="entry name" value="Rep_fac-A_C"/>
    <property type="match status" value="1"/>
</dbReference>
<evidence type="ECO:0000256" key="5">
    <source>
        <dbReference type="ARBA" id="ARBA00023125"/>
    </source>
</evidence>
<evidence type="ECO:0000313" key="7">
    <source>
        <dbReference type="EMBL" id="KAJ4850598.1"/>
    </source>
</evidence>
<keyword evidence="4" id="KW-0862">Zinc</keyword>
<dbReference type="Proteomes" id="UP001141552">
    <property type="component" value="Unassembled WGS sequence"/>
</dbReference>
<organism evidence="7 8">
    <name type="scientific">Turnera subulata</name>
    <dbReference type="NCBI Taxonomy" id="218843"/>
    <lineage>
        <taxon>Eukaryota</taxon>
        <taxon>Viridiplantae</taxon>
        <taxon>Streptophyta</taxon>
        <taxon>Embryophyta</taxon>
        <taxon>Tracheophyta</taxon>
        <taxon>Spermatophyta</taxon>
        <taxon>Magnoliopsida</taxon>
        <taxon>eudicotyledons</taxon>
        <taxon>Gunneridae</taxon>
        <taxon>Pentapetalae</taxon>
        <taxon>rosids</taxon>
        <taxon>fabids</taxon>
        <taxon>Malpighiales</taxon>
        <taxon>Passifloraceae</taxon>
        <taxon>Turnera</taxon>
    </lineage>
</organism>
<reference evidence="7" key="2">
    <citation type="journal article" date="2023" name="Plants (Basel)">
        <title>Annotation of the Turnera subulata (Passifloraceae) Draft Genome Reveals the S-Locus Evolved after the Divergence of Turneroideae from Passifloroideae in a Stepwise Manner.</title>
        <authorList>
            <person name="Henning P.M."/>
            <person name="Roalson E.H."/>
            <person name="Mir W."/>
            <person name="McCubbin A.G."/>
            <person name="Shore J.S."/>
        </authorList>
    </citation>
    <scope>NUCLEOTIDE SEQUENCE</scope>
    <source>
        <strain evidence="7">F60SS</strain>
    </source>
</reference>
<dbReference type="InterPro" id="IPR012340">
    <property type="entry name" value="NA-bd_OB-fold"/>
</dbReference>
<keyword evidence="2" id="KW-0479">Metal-binding</keyword>
<evidence type="ECO:0000256" key="2">
    <source>
        <dbReference type="ARBA" id="ARBA00022723"/>
    </source>
</evidence>
<dbReference type="PANTHER" id="PTHR47165">
    <property type="entry name" value="OS03G0429900 PROTEIN"/>
    <property type="match status" value="1"/>
</dbReference>
<evidence type="ECO:0000313" key="8">
    <source>
        <dbReference type="Proteomes" id="UP001141552"/>
    </source>
</evidence>
<comment type="caution">
    <text evidence="7">The sequence shown here is derived from an EMBL/GenBank/DDBJ whole genome shotgun (WGS) entry which is preliminary data.</text>
</comment>
<evidence type="ECO:0000256" key="4">
    <source>
        <dbReference type="ARBA" id="ARBA00022833"/>
    </source>
</evidence>
<dbReference type="Gene3D" id="2.40.50.140">
    <property type="entry name" value="Nucleic acid-binding proteins"/>
    <property type="match status" value="1"/>
</dbReference>
<dbReference type="PANTHER" id="PTHR47165:SF4">
    <property type="entry name" value="OS03G0429900 PROTEIN"/>
    <property type="match status" value="1"/>
</dbReference>
<gene>
    <name evidence="7" type="ORF">Tsubulata_028342</name>
</gene>
<protein>
    <recommendedName>
        <fullName evidence="6">Replication factor A C-terminal domain-containing protein</fullName>
    </recommendedName>
</protein>
<dbReference type="InterPro" id="IPR047192">
    <property type="entry name" value="Euk_RPA1_DBD_C"/>
</dbReference>